<evidence type="ECO:0000256" key="4">
    <source>
        <dbReference type="ARBA" id="ARBA00017099"/>
    </source>
</evidence>
<evidence type="ECO:0000259" key="7">
    <source>
        <dbReference type="Pfam" id="PF04321"/>
    </source>
</evidence>
<dbReference type="UniPathway" id="UPA00124"/>
<evidence type="ECO:0000313" key="8">
    <source>
        <dbReference type="EMBL" id="AAZ46018.1"/>
    </source>
</evidence>
<dbReference type="EMBL" id="CP000089">
    <property type="protein sequence ID" value="AAZ46018.1"/>
    <property type="molecule type" value="Genomic_DNA"/>
</dbReference>
<dbReference type="STRING" id="159087.Daro_1263"/>
<name>Q47GL3_DECAR</name>
<keyword evidence="6" id="KW-0521">NADP</keyword>
<feature type="domain" description="RmlD-like substrate binding" evidence="7">
    <location>
        <begin position="1"/>
        <end position="246"/>
    </location>
</feature>
<dbReference type="GO" id="GO:0019305">
    <property type="term" value="P:dTDP-rhamnose biosynthetic process"/>
    <property type="evidence" value="ECO:0007669"/>
    <property type="project" value="UniProtKB-UniPathway"/>
</dbReference>
<comment type="function">
    <text evidence="6">Catalyzes the reduction of dTDP-6-deoxy-L-lyxo-4-hexulose to yield dTDP-L-rhamnose.</text>
</comment>
<evidence type="ECO:0000256" key="2">
    <source>
        <dbReference type="ARBA" id="ARBA00010944"/>
    </source>
</evidence>
<dbReference type="InterPro" id="IPR036291">
    <property type="entry name" value="NAD(P)-bd_dom_sf"/>
</dbReference>
<comment type="pathway">
    <text evidence="1 6">Carbohydrate biosynthesis; dTDP-L-rhamnose biosynthesis.</text>
</comment>
<evidence type="ECO:0000256" key="5">
    <source>
        <dbReference type="ARBA" id="ARBA00048200"/>
    </source>
</evidence>
<dbReference type="InterPro" id="IPR005913">
    <property type="entry name" value="dTDP_dehydrorham_reduct"/>
</dbReference>
<accession>Q47GL3</accession>
<evidence type="ECO:0000256" key="6">
    <source>
        <dbReference type="RuleBase" id="RU364082"/>
    </source>
</evidence>
<dbReference type="eggNOG" id="COG1091">
    <property type="taxonomic scope" value="Bacteria"/>
</dbReference>
<dbReference type="PANTHER" id="PTHR10491">
    <property type="entry name" value="DTDP-4-DEHYDRORHAMNOSE REDUCTASE"/>
    <property type="match status" value="1"/>
</dbReference>
<dbReference type="CDD" id="cd05254">
    <property type="entry name" value="dTDP_HR_like_SDR_e"/>
    <property type="match status" value="1"/>
</dbReference>
<dbReference type="Pfam" id="PF04321">
    <property type="entry name" value="RmlD_sub_bind"/>
    <property type="match status" value="1"/>
</dbReference>
<comment type="similarity">
    <text evidence="2 6">Belongs to the dTDP-4-dehydrorhamnose reductase family.</text>
</comment>
<comment type="catalytic activity">
    <reaction evidence="5 6">
        <text>dTDP-beta-L-rhamnose + NADP(+) = dTDP-4-dehydro-beta-L-rhamnose + NADPH + H(+)</text>
        <dbReference type="Rhea" id="RHEA:21796"/>
        <dbReference type="ChEBI" id="CHEBI:15378"/>
        <dbReference type="ChEBI" id="CHEBI:57510"/>
        <dbReference type="ChEBI" id="CHEBI:57783"/>
        <dbReference type="ChEBI" id="CHEBI:58349"/>
        <dbReference type="ChEBI" id="CHEBI:62830"/>
        <dbReference type="EC" id="1.1.1.133"/>
    </reaction>
</comment>
<dbReference type="OrthoDB" id="9803892at2"/>
<evidence type="ECO:0000256" key="3">
    <source>
        <dbReference type="ARBA" id="ARBA00012929"/>
    </source>
</evidence>
<comment type="cofactor">
    <cofactor evidence="6">
        <name>Mg(2+)</name>
        <dbReference type="ChEBI" id="CHEBI:18420"/>
    </cofactor>
    <text evidence="6">Binds 1 Mg(2+) ion per monomer.</text>
</comment>
<reference evidence="8" key="1">
    <citation type="submission" date="2005-08" db="EMBL/GenBank/DDBJ databases">
        <title>Complete sequence of Dechloromonas aromatica RCB.</title>
        <authorList>
            <person name="Salinero K.K."/>
            <person name="Copeland A."/>
            <person name="Lucas S."/>
            <person name="Lapidus A."/>
            <person name="Barry K."/>
            <person name="Detter J.C."/>
            <person name="Glavina T."/>
            <person name="Hammon N."/>
            <person name="Israni S."/>
            <person name="Pitluck S."/>
            <person name="Di Bartolo G."/>
            <person name="Trong S."/>
            <person name="Schmutz J."/>
            <person name="Larimer F."/>
            <person name="Land M."/>
            <person name="Ivanova N."/>
            <person name="Richardson P."/>
        </authorList>
    </citation>
    <scope>NUCLEOTIDE SEQUENCE</scope>
    <source>
        <strain evidence="8">RCB</strain>
    </source>
</reference>
<proteinExistence type="inferred from homology"/>
<dbReference type="GO" id="GO:0008831">
    <property type="term" value="F:dTDP-4-dehydrorhamnose reductase activity"/>
    <property type="evidence" value="ECO:0007669"/>
    <property type="project" value="UniProtKB-EC"/>
</dbReference>
<dbReference type="AlphaFoldDB" id="Q47GL3"/>
<dbReference type="Gene3D" id="3.40.50.720">
    <property type="entry name" value="NAD(P)-binding Rossmann-like Domain"/>
    <property type="match status" value="1"/>
</dbReference>
<dbReference type="HOGENOM" id="CLU_045518_2_2_4"/>
<gene>
    <name evidence="8" type="ordered locus">Daro_1263</name>
</gene>
<dbReference type="KEGG" id="dar:Daro_1263"/>
<keyword evidence="6 8" id="KW-0560">Oxidoreductase</keyword>
<protein>
    <recommendedName>
        <fullName evidence="4 6">dTDP-4-dehydrorhamnose reductase</fullName>
        <ecNumber evidence="3 6">1.1.1.133</ecNumber>
    </recommendedName>
</protein>
<organism evidence="8">
    <name type="scientific">Dechloromonas aromatica (strain RCB)</name>
    <dbReference type="NCBI Taxonomy" id="159087"/>
    <lineage>
        <taxon>Bacteria</taxon>
        <taxon>Pseudomonadati</taxon>
        <taxon>Pseudomonadota</taxon>
        <taxon>Betaproteobacteria</taxon>
        <taxon>Rhodocyclales</taxon>
        <taxon>Azonexaceae</taxon>
        <taxon>Dechloromonas</taxon>
    </lineage>
</organism>
<evidence type="ECO:0000256" key="1">
    <source>
        <dbReference type="ARBA" id="ARBA00004781"/>
    </source>
</evidence>
<sequence length="284" mass="31485">MKALVIGVSGMLGNAMVRVLAEAKEWEVHGTLRSPSAKRFFAPQIAARLHDGIDVDHEDALVEIFDKVRPQLVLNCVGHVKQVETADQPLHAIPINALLPHRLARLCGLTQSRLVHISTDCVFTGSRGAYRESDFPDALDLYGRTKLLGEVDYPHALTLRTSIIGHELQSSHGLIEWFLAQYGSCQGYTRAIFSGLPTVVLAAVVRDVIAQRPDLHGVYHLAAKPIAKYDLLRLVAQVYGKQIDIIPDDQVQIDRSLDGSRFRAATGYVAPEWPELVKTMHAYR</sequence>
<dbReference type="GO" id="GO:0005829">
    <property type="term" value="C:cytosol"/>
    <property type="evidence" value="ECO:0007669"/>
    <property type="project" value="TreeGrafter"/>
</dbReference>
<dbReference type="InterPro" id="IPR029903">
    <property type="entry name" value="RmlD-like-bd"/>
</dbReference>
<dbReference type="SUPFAM" id="SSF51735">
    <property type="entry name" value="NAD(P)-binding Rossmann-fold domains"/>
    <property type="match status" value="1"/>
</dbReference>
<dbReference type="PANTHER" id="PTHR10491:SF4">
    <property type="entry name" value="METHIONINE ADENOSYLTRANSFERASE 2 SUBUNIT BETA"/>
    <property type="match status" value="1"/>
</dbReference>
<dbReference type="EC" id="1.1.1.133" evidence="3 6"/>